<name>A0A699KKY3_TANCI</name>
<gene>
    <name evidence="1" type="ORF">Tci_672227</name>
</gene>
<sequence length="207" mass="24297">MLIICEKRINLVDELRSIKGIVVVQKAAEFVVDIVRKDNVQVEQLREVESQMEVRALEKAMHVQKIAGNIESAFNVYVCCLFLSFVRCLNCGMPMLHELAGATHSIDIKDQLSVLFRREVKEESQKMHDYHRLSDELRESVRMRDAYIEEFQRLQMYGCSDEVTESIEILKSMQVDDMEKASRLILMARDIQNRVYEEYNFITKLKR</sequence>
<proteinExistence type="predicted"/>
<organism evidence="1">
    <name type="scientific">Tanacetum cinerariifolium</name>
    <name type="common">Dalmatian daisy</name>
    <name type="synonym">Chrysanthemum cinerariifolium</name>
    <dbReference type="NCBI Taxonomy" id="118510"/>
    <lineage>
        <taxon>Eukaryota</taxon>
        <taxon>Viridiplantae</taxon>
        <taxon>Streptophyta</taxon>
        <taxon>Embryophyta</taxon>
        <taxon>Tracheophyta</taxon>
        <taxon>Spermatophyta</taxon>
        <taxon>Magnoliopsida</taxon>
        <taxon>eudicotyledons</taxon>
        <taxon>Gunneridae</taxon>
        <taxon>Pentapetalae</taxon>
        <taxon>asterids</taxon>
        <taxon>campanulids</taxon>
        <taxon>Asterales</taxon>
        <taxon>Asteraceae</taxon>
        <taxon>Asteroideae</taxon>
        <taxon>Anthemideae</taxon>
        <taxon>Anthemidinae</taxon>
        <taxon>Tanacetum</taxon>
    </lineage>
</organism>
<dbReference type="AlphaFoldDB" id="A0A699KKY3"/>
<protein>
    <submittedName>
        <fullName evidence="1">Uncharacterized protein</fullName>
    </submittedName>
</protein>
<dbReference type="EMBL" id="BKCJ010531214">
    <property type="protein sequence ID" value="GFB00256.1"/>
    <property type="molecule type" value="Genomic_DNA"/>
</dbReference>
<reference evidence="1" key="1">
    <citation type="journal article" date="2019" name="Sci. Rep.">
        <title>Draft genome of Tanacetum cinerariifolium, the natural source of mosquito coil.</title>
        <authorList>
            <person name="Yamashiro T."/>
            <person name="Shiraishi A."/>
            <person name="Satake H."/>
            <person name="Nakayama K."/>
        </authorList>
    </citation>
    <scope>NUCLEOTIDE SEQUENCE</scope>
</reference>
<comment type="caution">
    <text evidence="1">The sequence shown here is derived from an EMBL/GenBank/DDBJ whole genome shotgun (WGS) entry which is preliminary data.</text>
</comment>
<evidence type="ECO:0000313" key="1">
    <source>
        <dbReference type="EMBL" id="GFB00256.1"/>
    </source>
</evidence>
<accession>A0A699KKY3</accession>